<accession>A0A2T0XN03</accession>
<dbReference type="Proteomes" id="UP000252733">
    <property type="component" value="Unassembled WGS sequence"/>
</dbReference>
<keyword evidence="3 5" id="KW-0067">ATP-binding</keyword>
<reference evidence="5 6" key="1">
    <citation type="submission" date="2018-07" db="EMBL/GenBank/DDBJ databases">
        <title>Freshwater and sediment microbial communities from various areas in North America, analyzing microbe dynamics in response to fracking.</title>
        <authorList>
            <person name="Lamendella R."/>
        </authorList>
    </citation>
    <scope>NUCLEOTIDE SEQUENCE [LARGE SCALE GENOMIC DNA]</scope>
    <source>
        <strain evidence="5 6">160A</strain>
    </source>
</reference>
<evidence type="ECO:0000256" key="2">
    <source>
        <dbReference type="ARBA" id="ARBA00022741"/>
    </source>
</evidence>
<dbReference type="Gene3D" id="3.40.50.300">
    <property type="entry name" value="P-loop containing nucleotide triphosphate hydrolases"/>
    <property type="match status" value="1"/>
</dbReference>
<dbReference type="RefSeq" id="WP_106152827.1">
    <property type="nucleotide sequence ID" value="NZ_PVTS01000006.1"/>
</dbReference>
<dbReference type="Pfam" id="PF00005">
    <property type="entry name" value="ABC_tran"/>
    <property type="match status" value="1"/>
</dbReference>
<evidence type="ECO:0000313" key="6">
    <source>
        <dbReference type="Proteomes" id="UP000252733"/>
    </source>
</evidence>
<dbReference type="STRING" id="1168289.GCA_000259075_02542"/>
<dbReference type="InterPro" id="IPR017871">
    <property type="entry name" value="ABC_transporter-like_CS"/>
</dbReference>
<dbReference type="EMBL" id="QPIZ01000042">
    <property type="protein sequence ID" value="RCW26077.1"/>
    <property type="molecule type" value="Genomic_DNA"/>
</dbReference>
<dbReference type="SMART" id="SM00382">
    <property type="entry name" value="AAA"/>
    <property type="match status" value="1"/>
</dbReference>
<dbReference type="AlphaFoldDB" id="A0A2T0XN03"/>
<gene>
    <name evidence="5" type="ORF">DFO77_1428</name>
</gene>
<dbReference type="InterPro" id="IPR003439">
    <property type="entry name" value="ABC_transporter-like_ATP-bd"/>
</dbReference>
<dbReference type="GO" id="GO:0016887">
    <property type="term" value="F:ATP hydrolysis activity"/>
    <property type="evidence" value="ECO:0007669"/>
    <property type="project" value="InterPro"/>
</dbReference>
<keyword evidence="6" id="KW-1185">Reference proteome</keyword>
<feature type="domain" description="ABC transporter" evidence="4">
    <location>
        <begin position="2"/>
        <end position="201"/>
    </location>
</feature>
<dbReference type="SUPFAM" id="SSF52540">
    <property type="entry name" value="P-loop containing nucleoside triphosphate hydrolases"/>
    <property type="match status" value="1"/>
</dbReference>
<evidence type="ECO:0000259" key="4">
    <source>
        <dbReference type="PROSITE" id="PS50893"/>
    </source>
</evidence>
<protein>
    <submittedName>
        <fullName evidence="5">Amino acid ABC transporter ATP-binding protein (PAAT family)</fullName>
    </submittedName>
</protein>
<dbReference type="GO" id="GO:0005524">
    <property type="term" value="F:ATP binding"/>
    <property type="evidence" value="ECO:0007669"/>
    <property type="project" value="UniProtKB-KW"/>
</dbReference>
<name>A0A2T0XN03_9BACT</name>
<dbReference type="GO" id="GO:0055085">
    <property type="term" value="P:transmembrane transport"/>
    <property type="evidence" value="ECO:0007669"/>
    <property type="project" value="InterPro"/>
</dbReference>
<sequence>MISFDNVTLKYSTGTIFENLSFSVQAGSKVCITGHSGTGKSSVLKIIQGYVKPHSGSVQVGGMKLGRDTVKDIRSQIAYVPQNINLPVSNGDELTRMLNVSSKRRDVELLMGQLGLEKEMFVRPFDEMSGGQKQRVVIAVCLSLDRDIVLLDEPTSSLDDDAILKLLKVVSGLKDKTVISSSHHHEWGAAMEQEVRLGVQG</sequence>
<keyword evidence="1" id="KW-0813">Transport</keyword>
<dbReference type="OrthoDB" id="1119394at2"/>
<dbReference type="InterPro" id="IPR050153">
    <property type="entry name" value="Metal_Ion_Import_ABC"/>
</dbReference>
<evidence type="ECO:0000313" key="5">
    <source>
        <dbReference type="EMBL" id="RCW26077.1"/>
    </source>
</evidence>
<dbReference type="GO" id="GO:0016020">
    <property type="term" value="C:membrane"/>
    <property type="evidence" value="ECO:0007669"/>
    <property type="project" value="InterPro"/>
</dbReference>
<dbReference type="PROSITE" id="PS50893">
    <property type="entry name" value="ABC_TRANSPORTER_2"/>
    <property type="match status" value="1"/>
</dbReference>
<comment type="caution">
    <text evidence="5">The sequence shown here is derived from an EMBL/GenBank/DDBJ whole genome shotgun (WGS) entry which is preliminary data.</text>
</comment>
<evidence type="ECO:0000256" key="1">
    <source>
        <dbReference type="ARBA" id="ARBA00022448"/>
    </source>
</evidence>
<dbReference type="InterPro" id="IPR027417">
    <property type="entry name" value="P-loop_NTPase"/>
</dbReference>
<dbReference type="CDD" id="cd03225">
    <property type="entry name" value="ABC_cobalt_CbiO_domain1"/>
    <property type="match status" value="1"/>
</dbReference>
<proteinExistence type="predicted"/>
<dbReference type="PROSITE" id="PS00211">
    <property type="entry name" value="ABC_TRANSPORTER_1"/>
    <property type="match status" value="1"/>
</dbReference>
<organism evidence="5 6">
    <name type="scientific">Marinilabilia salmonicolor</name>
    <dbReference type="NCBI Taxonomy" id="989"/>
    <lineage>
        <taxon>Bacteria</taxon>
        <taxon>Pseudomonadati</taxon>
        <taxon>Bacteroidota</taxon>
        <taxon>Bacteroidia</taxon>
        <taxon>Marinilabiliales</taxon>
        <taxon>Marinilabiliaceae</taxon>
        <taxon>Marinilabilia</taxon>
    </lineage>
</organism>
<dbReference type="PANTHER" id="PTHR42734">
    <property type="entry name" value="METAL TRANSPORT SYSTEM ATP-BINDING PROTEIN TM_0124-RELATED"/>
    <property type="match status" value="1"/>
</dbReference>
<dbReference type="InterPro" id="IPR015856">
    <property type="entry name" value="ABC_transpr_CbiO/EcfA_su"/>
</dbReference>
<keyword evidence="2" id="KW-0547">Nucleotide-binding</keyword>
<dbReference type="InterPro" id="IPR003593">
    <property type="entry name" value="AAA+_ATPase"/>
</dbReference>
<evidence type="ECO:0000256" key="3">
    <source>
        <dbReference type="ARBA" id="ARBA00022840"/>
    </source>
</evidence>